<evidence type="ECO:0000313" key="3">
    <source>
        <dbReference type="Proteomes" id="UP000634672"/>
    </source>
</evidence>
<dbReference type="EMBL" id="JACOPB010000032">
    <property type="protein sequence ID" value="MBC5712351.1"/>
    <property type="molecule type" value="Genomic_DNA"/>
</dbReference>
<feature type="transmembrane region" description="Helical" evidence="1">
    <location>
        <begin position="160"/>
        <end position="178"/>
    </location>
</feature>
<keyword evidence="3" id="KW-1185">Reference proteome</keyword>
<sequence>MGKQQKKSKNIFSKESMFMLIISTILAFIVGKFLDPLFTYCYSLLINAGGAIIKQLSDSTYKQISNGYSEQPSFFMLYIAILLASAMLANFISAIKQSYTLEKEKYNTYKKALDIINTPLDEDSPQLVVASSETAPALQKDAKTLEKEVVAIFNKIRIEFFIIVFMMFLLYSYIFFSYSRNLYINSKITSITNNIEIVSPYISDIEYKRLKSQFHTMENSDDYDSLNFLLSEIAQKNSVKLKK</sequence>
<keyword evidence="1" id="KW-0812">Transmembrane</keyword>
<organism evidence="2 3">
    <name type="scientific">Hungatella hominis</name>
    <dbReference type="NCBI Taxonomy" id="2763050"/>
    <lineage>
        <taxon>Bacteria</taxon>
        <taxon>Bacillati</taxon>
        <taxon>Bacillota</taxon>
        <taxon>Clostridia</taxon>
        <taxon>Lachnospirales</taxon>
        <taxon>Lachnospiraceae</taxon>
        <taxon>Hungatella</taxon>
    </lineage>
</organism>
<keyword evidence="1" id="KW-1133">Transmembrane helix</keyword>
<dbReference type="Proteomes" id="UP000634672">
    <property type="component" value="Unassembled WGS sequence"/>
</dbReference>
<evidence type="ECO:0008006" key="4">
    <source>
        <dbReference type="Google" id="ProtNLM"/>
    </source>
</evidence>
<accession>A0ABR7HGN0</accession>
<gene>
    <name evidence="2" type="ORF">H8S75_31070</name>
</gene>
<comment type="caution">
    <text evidence="2">The sequence shown here is derived from an EMBL/GenBank/DDBJ whole genome shotgun (WGS) entry which is preliminary data.</text>
</comment>
<feature type="transmembrane region" description="Helical" evidence="1">
    <location>
        <begin position="37"/>
        <end position="53"/>
    </location>
</feature>
<dbReference type="RefSeq" id="WP_187024783.1">
    <property type="nucleotide sequence ID" value="NZ_JACOPB010000032.1"/>
</dbReference>
<evidence type="ECO:0000313" key="2">
    <source>
        <dbReference type="EMBL" id="MBC5712351.1"/>
    </source>
</evidence>
<reference evidence="2 3" key="1">
    <citation type="submission" date="2020-08" db="EMBL/GenBank/DDBJ databases">
        <title>Genome public.</title>
        <authorList>
            <person name="Liu C."/>
            <person name="Sun Q."/>
        </authorList>
    </citation>
    <scope>NUCLEOTIDE SEQUENCE [LARGE SCALE GENOMIC DNA]</scope>
    <source>
        <strain evidence="2 3">NSJ-66</strain>
    </source>
</reference>
<proteinExistence type="predicted"/>
<protein>
    <recommendedName>
        <fullName evidence="4">ABC transporter ATP-binding protein</fullName>
    </recommendedName>
</protein>
<name>A0ABR7HGN0_9FIRM</name>
<keyword evidence="1" id="KW-0472">Membrane</keyword>
<feature type="transmembrane region" description="Helical" evidence="1">
    <location>
        <begin position="74"/>
        <end position="95"/>
    </location>
</feature>
<feature type="transmembrane region" description="Helical" evidence="1">
    <location>
        <begin position="12"/>
        <end position="31"/>
    </location>
</feature>
<evidence type="ECO:0000256" key="1">
    <source>
        <dbReference type="SAM" id="Phobius"/>
    </source>
</evidence>